<evidence type="ECO:0000259" key="6">
    <source>
        <dbReference type="Pfam" id="PF05175"/>
    </source>
</evidence>
<feature type="binding site" evidence="5">
    <location>
        <begin position="208"/>
        <end position="211"/>
    </location>
    <ligand>
        <name>substrate</name>
    </ligand>
</feature>
<sequence>MVSEQEASEAFPSVSERLLALSPPVIGRCLHLAALALADCAQATPRLEAELLLAEASGLRRTELYARPEAGLTPDQFARFAALLQRRLVGEPLAYLLGRWGFWTLELEVTPATLIPRPETELLVETALERLTPDRPLRIADLGTGSGAIAAALASERPLWHLIAVERSPAAMAIARDNFRRLGLLVAPVLGHWLSALGPDCLDAILSNPPYVAAGDPHLAGSLRFEPQLALVSGQDGLDAIRAILADAPRCLKSGGLLAVEHGYDQGATVRRLFAQGGLQDIETRCDLAGHERITLGYRAGQ</sequence>
<dbReference type="Gene3D" id="3.40.50.150">
    <property type="entry name" value="Vaccinia Virus protein VP39"/>
    <property type="match status" value="1"/>
</dbReference>
<dbReference type="AlphaFoldDB" id="A0A6G7VAY9"/>
<dbReference type="GO" id="GO:0032259">
    <property type="term" value="P:methylation"/>
    <property type="evidence" value="ECO:0007669"/>
    <property type="project" value="UniProtKB-KW"/>
</dbReference>
<keyword evidence="1 5" id="KW-0489">Methyltransferase</keyword>
<dbReference type="Proteomes" id="UP000502699">
    <property type="component" value="Chromosome"/>
</dbReference>
<evidence type="ECO:0000256" key="2">
    <source>
        <dbReference type="ARBA" id="ARBA00022679"/>
    </source>
</evidence>
<comment type="similarity">
    <text evidence="5">Belongs to the protein N5-glutamine methyltransferase family. PrmC subfamily.</text>
</comment>
<dbReference type="RefSeq" id="WP_166269952.1">
    <property type="nucleotide sequence ID" value="NZ_CP048029.1"/>
</dbReference>
<dbReference type="InterPro" id="IPR004556">
    <property type="entry name" value="HemK-like"/>
</dbReference>
<dbReference type="InterPro" id="IPR029063">
    <property type="entry name" value="SAM-dependent_MTases_sf"/>
</dbReference>
<keyword evidence="3 5" id="KW-0949">S-adenosyl-L-methionine</keyword>
<evidence type="ECO:0000256" key="3">
    <source>
        <dbReference type="ARBA" id="ARBA00022691"/>
    </source>
</evidence>
<dbReference type="PANTHER" id="PTHR18895">
    <property type="entry name" value="HEMK METHYLTRANSFERASE"/>
    <property type="match status" value="1"/>
</dbReference>
<feature type="binding site" evidence="5">
    <location>
        <begin position="143"/>
        <end position="147"/>
    </location>
    <ligand>
        <name>S-adenosyl-L-methionine</name>
        <dbReference type="ChEBI" id="CHEBI:59789"/>
    </ligand>
</feature>
<name>A0A6G7VAY9_9GAMM</name>
<keyword evidence="2 5" id="KW-0808">Transferase</keyword>
<protein>
    <recommendedName>
        <fullName evidence="5">Release factor glutamine methyltransferase</fullName>
        <shortName evidence="5">RF MTase</shortName>
        <ecNumber evidence="5">2.1.1.297</ecNumber>
    </recommendedName>
    <alternativeName>
        <fullName evidence="5">N5-glutamine methyltransferase PrmC</fullName>
    </alternativeName>
    <alternativeName>
        <fullName evidence="5">Protein-(glutamine-N5) MTase PrmC</fullName>
    </alternativeName>
    <alternativeName>
        <fullName evidence="5">Protein-glutamine N-methyltransferase PrmC</fullName>
    </alternativeName>
</protein>
<dbReference type="FunFam" id="3.40.50.150:FF:000053">
    <property type="entry name" value="Release factor glutamine methyltransferase"/>
    <property type="match status" value="1"/>
</dbReference>
<reference evidence="9" key="1">
    <citation type="submission" date="2020-01" db="EMBL/GenBank/DDBJ databases">
        <title>Caldichromatium gen. nov., sp. nov., a thermophilic purple sulfur bacterium member of the family Chromatiaceae isolated from Nakabusa hot spring, Japan.</title>
        <authorList>
            <person name="Saini M.K."/>
            <person name="Hanada S."/>
            <person name="Tank M."/>
        </authorList>
    </citation>
    <scope>NUCLEOTIDE SEQUENCE [LARGE SCALE GENOMIC DNA]</scope>
    <source>
        <strain evidence="9">No.7</strain>
    </source>
</reference>
<dbReference type="Pfam" id="PF05175">
    <property type="entry name" value="MTS"/>
    <property type="match status" value="1"/>
</dbReference>
<evidence type="ECO:0000256" key="1">
    <source>
        <dbReference type="ARBA" id="ARBA00022603"/>
    </source>
</evidence>
<proteinExistence type="inferred from homology"/>
<dbReference type="PANTHER" id="PTHR18895:SF74">
    <property type="entry name" value="MTRF1L RELEASE FACTOR GLUTAMINE METHYLTRANSFERASE"/>
    <property type="match status" value="1"/>
</dbReference>
<comment type="function">
    <text evidence="5">Methylates the class 1 translation termination release factors RF1/PrfA and RF2/PrfB on the glutamine residue of the universally conserved GGQ motif.</text>
</comment>
<dbReference type="GO" id="GO:0102559">
    <property type="term" value="F:peptide chain release factor N(5)-glutamine methyltransferase activity"/>
    <property type="evidence" value="ECO:0007669"/>
    <property type="project" value="UniProtKB-EC"/>
</dbReference>
<feature type="domain" description="Release factor glutamine methyltransferase N-terminal" evidence="7">
    <location>
        <begin position="30"/>
        <end position="98"/>
    </location>
</feature>
<dbReference type="InterPro" id="IPR050320">
    <property type="entry name" value="N5-glutamine_MTase"/>
</dbReference>
<dbReference type="EC" id="2.1.1.297" evidence="5"/>
<evidence type="ECO:0000256" key="4">
    <source>
        <dbReference type="ARBA" id="ARBA00048391"/>
    </source>
</evidence>
<dbReference type="Pfam" id="PF17827">
    <property type="entry name" value="PrmC_N"/>
    <property type="match status" value="1"/>
</dbReference>
<dbReference type="InterPro" id="IPR002052">
    <property type="entry name" value="DNA_methylase_N6_adenine_CS"/>
</dbReference>
<dbReference type="InterPro" id="IPR040758">
    <property type="entry name" value="PrmC_N"/>
</dbReference>
<dbReference type="PROSITE" id="PS00092">
    <property type="entry name" value="N6_MTASE"/>
    <property type="match status" value="1"/>
</dbReference>
<accession>A0A6G7VAY9</accession>
<gene>
    <name evidence="5 8" type="primary">prmC</name>
    <name evidence="8" type="ORF">GWK36_03355</name>
</gene>
<keyword evidence="9" id="KW-1185">Reference proteome</keyword>
<dbReference type="CDD" id="cd02440">
    <property type="entry name" value="AdoMet_MTases"/>
    <property type="match status" value="1"/>
</dbReference>
<evidence type="ECO:0000313" key="9">
    <source>
        <dbReference type="Proteomes" id="UP000502699"/>
    </source>
</evidence>
<feature type="binding site" evidence="5">
    <location>
        <position position="193"/>
    </location>
    <ligand>
        <name>S-adenosyl-L-methionine</name>
        <dbReference type="ChEBI" id="CHEBI:59789"/>
    </ligand>
</feature>
<feature type="binding site" evidence="5">
    <location>
        <position position="166"/>
    </location>
    <ligand>
        <name>S-adenosyl-L-methionine</name>
        <dbReference type="ChEBI" id="CHEBI:59789"/>
    </ligand>
</feature>
<dbReference type="HAMAP" id="MF_02126">
    <property type="entry name" value="RF_methyltr_PrmC"/>
    <property type="match status" value="1"/>
</dbReference>
<evidence type="ECO:0000313" key="8">
    <source>
        <dbReference type="EMBL" id="QIK37181.1"/>
    </source>
</evidence>
<dbReference type="KEGG" id="cjap:GWK36_03355"/>
<organism evidence="8 9">
    <name type="scientific">Caldichromatium japonicum</name>
    <dbReference type="NCBI Taxonomy" id="2699430"/>
    <lineage>
        <taxon>Bacteria</taxon>
        <taxon>Pseudomonadati</taxon>
        <taxon>Pseudomonadota</taxon>
        <taxon>Gammaproteobacteria</taxon>
        <taxon>Chromatiales</taxon>
        <taxon>Chromatiaceae</taxon>
        <taxon>Caldichromatium</taxon>
    </lineage>
</organism>
<dbReference type="SUPFAM" id="SSF53335">
    <property type="entry name" value="S-adenosyl-L-methionine-dependent methyltransferases"/>
    <property type="match status" value="1"/>
</dbReference>
<dbReference type="InterPro" id="IPR019874">
    <property type="entry name" value="RF_methyltr_PrmC"/>
</dbReference>
<dbReference type="EMBL" id="CP048029">
    <property type="protein sequence ID" value="QIK37181.1"/>
    <property type="molecule type" value="Genomic_DNA"/>
</dbReference>
<comment type="catalytic activity">
    <reaction evidence="4 5">
        <text>L-glutaminyl-[peptide chain release factor] + S-adenosyl-L-methionine = N(5)-methyl-L-glutaminyl-[peptide chain release factor] + S-adenosyl-L-homocysteine + H(+)</text>
        <dbReference type="Rhea" id="RHEA:42896"/>
        <dbReference type="Rhea" id="RHEA-COMP:10271"/>
        <dbReference type="Rhea" id="RHEA-COMP:10272"/>
        <dbReference type="ChEBI" id="CHEBI:15378"/>
        <dbReference type="ChEBI" id="CHEBI:30011"/>
        <dbReference type="ChEBI" id="CHEBI:57856"/>
        <dbReference type="ChEBI" id="CHEBI:59789"/>
        <dbReference type="ChEBI" id="CHEBI:61891"/>
        <dbReference type="EC" id="2.1.1.297"/>
    </reaction>
</comment>
<feature type="domain" description="Methyltransferase small" evidence="6">
    <location>
        <begin position="128"/>
        <end position="215"/>
    </location>
</feature>
<dbReference type="Gene3D" id="1.10.8.10">
    <property type="entry name" value="DNA helicase RuvA subunit, C-terminal domain"/>
    <property type="match status" value="1"/>
</dbReference>
<dbReference type="InterPro" id="IPR007848">
    <property type="entry name" value="Small_mtfrase_dom"/>
</dbReference>
<dbReference type="NCBIfam" id="TIGR03534">
    <property type="entry name" value="RF_mod_PrmC"/>
    <property type="match status" value="1"/>
</dbReference>
<evidence type="ECO:0000259" key="7">
    <source>
        <dbReference type="Pfam" id="PF17827"/>
    </source>
</evidence>
<dbReference type="NCBIfam" id="TIGR00536">
    <property type="entry name" value="hemK_fam"/>
    <property type="match status" value="1"/>
</dbReference>
<feature type="binding site" evidence="5">
    <location>
        <position position="208"/>
    </location>
    <ligand>
        <name>S-adenosyl-L-methionine</name>
        <dbReference type="ChEBI" id="CHEBI:59789"/>
    </ligand>
</feature>
<evidence type="ECO:0000256" key="5">
    <source>
        <dbReference type="HAMAP-Rule" id="MF_02126"/>
    </source>
</evidence>
<dbReference type="GO" id="GO:0003676">
    <property type="term" value="F:nucleic acid binding"/>
    <property type="evidence" value="ECO:0007669"/>
    <property type="project" value="InterPro"/>
</dbReference>